<keyword evidence="3" id="KW-1185">Reference proteome</keyword>
<evidence type="ECO:0000313" key="2">
    <source>
        <dbReference type="EMBL" id="KAI3928819.1"/>
    </source>
</evidence>
<keyword evidence="1" id="KW-0812">Transmembrane</keyword>
<dbReference type="AlphaFoldDB" id="A0AAD4XN95"/>
<evidence type="ECO:0000313" key="3">
    <source>
        <dbReference type="Proteomes" id="UP001202328"/>
    </source>
</evidence>
<name>A0AAD4XN95_9MAGN</name>
<keyword evidence="1" id="KW-0472">Membrane</keyword>
<reference evidence="2" key="1">
    <citation type="submission" date="2022-04" db="EMBL/GenBank/DDBJ databases">
        <title>A functionally conserved STORR gene fusion in Papaver species that diverged 16.8 million years ago.</title>
        <authorList>
            <person name="Catania T."/>
        </authorList>
    </citation>
    <scope>NUCLEOTIDE SEQUENCE</scope>
    <source>
        <strain evidence="2">S-188037</strain>
    </source>
</reference>
<protein>
    <recommendedName>
        <fullName evidence="4">Transmembrane protein</fullName>
    </recommendedName>
</protein>
<sequence>MMGLFVEGVTSSGIEFLAVGLLFVTTSKGTNQSNHLSDFKVSAAELTIQHYLVWHWREQLVELVRGRRAFGTGENNWWIIAIIYSAALAITFNSCVAYKQHRELQRMLKESQATERRTLAQLHQSRKKVQP</sequence>
<dbReference type="Proteomes" id="UP001202328">
    <property type="component" value="Unassembled WGS sequence"/>
</dbReference>
<proteinExistence type="predicted"/>
<comment type="caution">
    <text evidence="2">The sequence shown here is derived from an EMBL/GenBank/DDBJ whole genome shotgun (WGS) entry which is preliminary data.</text>
</comment>
<gene>
    <name evidence="2" type="ORF">MKW98_024420</name>
</gene>
<accession>A0AAD4XN95</accession>
<organism evidence="2 3">
    <name type="scientific">Papaver atlanticum</name>
    <dbReference type="NCBI Taxonomy" id="357466"/>
    <lineage>
        <taxon>Eukaryota</taxon>
        <taxon>Viridiplantae</taxon>
        <taxon>Streptophyta</taxon>
        <taxon>Embryophyta</taxon>
        <taxon>Tracheophyta</taxon>
        <taxon>Spermatophyta</taxon>
        <taxon>Magnoliopsida</taxon>
        <taxon>Ranunculales</taxon>
        <taxon>Papaveraceae</taxon>
        <taxon>Papaveroideae</taxon>
        <taxon>Papaver</taxon>
    </lineage>
</organism>
<evidence type="ECO:0000256" key="1">
    <source>
        <dbReference type="SAM" id="Phobius"/>
    </source>
</evidence>
<feature type="transmembrane region" description="Helical" evidence="1">
    <location>
        <begin position="77"/>
        <end position="98"/>
    </location>
</feature>
<dbReference type="EMBL" id="JAJJMB010007708">
    <property type="protein sequence ID" value="KAI3928819.1"/>
    <property type="molecule type" value="Genomic_DNA"/>
</dbReference>
<keyword evidence="1" id="KW-1133">Transmembrane helix</keyword>
<evidence type="ECO:0008006" key="4">
    <source>
        <dbReference type="Google" id="ProtNLM"/>
    </source>
</evidence>